<evidence type="ECO:0000256" key="14">
    <source>
        <dbReference type="SAM" id="Coils"/>
    </source>
</evidence>
<keyword evidence="22" id="KW-1185">Reference proteome</keyword>
<dbReference type="NCBIfam" id="TIGR00229">
    <property type="entry name" value="sensory_box"/>
    <property type="match status" value="1"/>
</dbReference>
<evidence type="ECO:0000256" key="9">
    <source>
        <dbReference type="ARBA" id="ARBA00022777"/>
    </source>
</evidence>
<feature type="transmembrane region" description="Helical" evidence="15">
    <location>
        <begin position="30"/>
        <end position="51"/>
    </location>
</feature>
<evidence type="ECO:0000256" key="5">
    <source>
        <dbReference type="ARBA" id="ARBA00022553"/>
    </source>
</evidence>
<dbReference type="GO" id="GO:0005886">
    <property type="term" value="C:plasma membrane"/>
    <property type="evidence" value="ECO:0007669"/>
    <property type="project" value="UniProtKB-SubCell"/>
</dbReference>
<dbReference type="KEGG" id="taz:TREAZ_1096"/>
<accession>F5Y7I4</accession>
<dbReference type="Proteomes" id="UP000009222">
    <property type="component" value="Chromosome"/>
</dbReference>
<dbReference type="Pfam" id="PF00512">
    <property type="entry name" value="HisKA"/>
    <property type="match status" value="1"/>
</dbReference>
<dbReference type="InterPro" id="IPR000014">
    <property type="entry name" value="PAS"/>
</dbReference>
<dbReference type="PROSITE" id="PS50885">
    <property type="entry name" value="HAMP"/>
    <property type="match status" value="1"/>
</dbReference>
<dbReference type="InterPro" id="IPR003661">
    <property type="entry name" value="HisK_dim/P_dom"/>
</dbReference>
<dbReference type="Gene3D" id="3.30.450.20">
    <property type="entry name" value="PAS domain"/>
    <property type="match status" value="3"/>
</dbReference>
<organism evidence="21 22">
    <name type="scientific">Leadbettera azotonutricia (strain ATCC BAA-888 / DSM 13862 / ZAS-9)</name>
    <name type="common">Treponema azotonutricium</name>
    <dbReference type="NCBI Taxonomy" id="545695"/>
    <lineage>
        <taxon>Bacteria</taxon>
        <taxon>Pseudomonadati</taxon>
        <taxon>Spirochaetota</taxon>
        <taxon>Spirochaetia</taxon>
        <taxon>Spirochaetales</taxon>
        <taxon>Breznakiellaceae</taxon>
        <taxon>Leadbettera</taxon>
    </lineage>
</organism>
<feature type="modified residue" description="4-aspartylphosphate" evidence="13">
    <location>
        <position position="1180"/>
    </location>
</feature>
<evidence type="ECO:0000256" key="8">
    <source>
        <dbReference type="ARBA" id="ARBA00022741"/>
    </source>
</evidence>
<feature type="domain" description="PAS" evidence="18">
    <location>
        <begin position="609"/>
        <end position="653"/>
    </location>
</feature>
<keyword evidence="12" id="KW-0902">Two-component regulatory system</keyword>
<dbReference type="EMBL" id="CP001841">
    <property type="protein sequence ID" value="AEF82620.1"/>
    <property type="molecule type" value="Genomic_DNA"/>
</dbReference>
<evidence type="ECO:0000256" key="4">
    <source>
        <dbReference type="ARBA" id="ARBA00022475"/>
    </source>
</evidence>
<keyword evidence="5 13" id="KW-0597">Phosphoprotein</keyword>
<dbReference type="CDD" id="cd00130">
    <property type="entry name" value="PAS"/>
    <property type="match status" value="1"/>
</dbReference>
<evidence type="ECO:0000256" key="3">
    <source>
        <dbReference type="ARBA" id="ARBA00012438"/>
    </source>
</evidence>
<evidence type="ECO:0000259" key="19">
    <source>
        <dbReference type="PROSITE" id="PS50113"/>
    </source>
</evidence>
<dbReference type="SMART" id="SM00448">
    <property type="entry name" value="REC"/>
    <property type="match status" value="1"/>
</dbReference>
<dbReference type="InterPro" id="IPR001789">
    <property type="entry name" value="Sig_transdc_resp-reg_receiver"/>
</dbReference>
<dbReference type="Pfam" id="PF08448">
    <property type="entry name" value="PAS_4"/>
    <property type="match status" value="2"/>
</dbReference>
<feature type="domain" description="HAMP" evidence="20">
    <location>
        <begin position="569"/>
        <end position="621"/>
    </location>
</feature>
<evidence type="ECO:0000313" key="21">
    <source>
        <dbReference type="EMBL" id="AEF82620.1"/>
    </source>
</evidence>
<dbReference type="InterPro" id="IPR011006">
    <property type="entry name" value="CheY-like_superfamily"/>
</dbReference>
<dbReference type="SMART" id="SM00091">
    <property type="entry name" value="PAS"/>
    <property type="match status" value="2"/>
</dbReference>
<dbReference type="InterPro" id="IPR035965">
    <property type="entry name" value="PAS-like_dom_sf"/>
</dbReference>
<evidence type="ECO:0000256" key="7">
    <source>
        <dbReference type="ARBA" id="ARBA00022692"/>
    </source>
</evidence>
<dbReference type="SUPFAM" id="SSF103190">
    <property type="entry name" value="Sensory domain-like"/>
    <property type="match status" value="1"/>
</dbReference>
<dbReference type="eggNOG" id="COG0642">
    <property type="taxonomic scope" value="Bacteria"/>
</dbReference>
<dbReference type="GO" id="GO:0000155">
    <property type="term" value="F:phosphorelay sensor kinase activity"/>
    <property type="evidence" value="ECO:0007669"/>
    <property type="project" value="InterPro"/>
</dbReference>
<dbReference type="InterPro" id="IPR036890">
    <property type="entry name" value="HATPase_C_sf"/>
</dbReference>
<dbReference type="InterPro" id="IPR029151">
    <property type="entry name" value="Sensor-like_sf"/>
</dbReference>
<gene>
    <name evidence="21" type="ordered locus">TREAZ_1096</name>
</gene>
<proteinExistence type="predicted"/>
<dbReference type="InterPro" id="IPR000700">
    <property type="entry name" value="PAS-assoc_C"/>
</dbReference>
<dbReference type="PROSITE" id="PS50109">
    <property type="entry name" value="HIS_KIN"/>
    <property type="match status" value="1"/>
</dbReference>
<evidence type="ECO:0000259" key="17">
    <source>
        <dbReference type="PROSITE" id="PS50110"/>
    </source>
</evidence>
<dbReference type="SMART" id="SM00388">
    <property type="entry name" value="HisKA"/>
    <property type="match status" value="1"/>
</dbReference>
<keyword evidence="9 21" id="KW-0418">Kinase</keyword>
<dbReference type="SUPFAM" id="SSF55785">
    <property type="entry name" value="PYP-like sensor domain (PAS domain)"/>
    <property type="match status" value="2"/>
</dbReference>
<dbReference type="eggNOG" id="COG2972">
    <property type="taxonomic scope" value="Bacteria"/>
</dbReference>
<keyword evidence="15" id="KW-0472">Membrane</keyword>
<dbReference type="PROSITE" id="PS50113">
    <property type="entry name" value="PAC"/>
    <property type="match status" value="1"/>
</dbReference>
<dbReference type="OrthoDB" id="9813151at2"/>
<dbReference type="SUPFAM" id="SSF55874">
    <property type="entry name" value="ATPase domain of HSP90 chaperone/DNA topoisomerase II/histidine kinase"/>
    <property type="match status" value="1"/>
</dbReference>
<dbReference type="STRING" id="545695.TREAZ_1096"/>
<keyword evidence="7 15" id="KW-0812">Transmembrane</keyword>
<dbReference type="EC" id="2.7.13.3" evidence="3"/>
<feature type="domain" description="PAS" evidence="18">
    <location>
        <begin position="729"/>
        <end position="797"/>
    </location>
</feature>
<comment type="catalytic activity">
    <reaction evidence="1">
        <text>ATP + protein L-histidine = ADP + protein N-phospho-L-histidine.</text>
        <dbReference type="EC" id="2.7.13.3"/>
    </reaction>
</comment>
<dbReference type="Gene3D" id="1.10.287.130">
    <property type="match status" value="1"/>
</dbReference>
<dbReference type="InParanoid" id="F5Y7I4"/>
<evidence type="ECO:0000259" key="20">
    <source>
        <dbReference type="PROSITE" id="PS50885"/>
    </source>
</evidence>
<dbReference type="InterPro" id="IPR003660">
    <property type="entry name" value="HAMP_dom"/>
</dbReference>
<evidence type="ECO:0000259" key="18">
    <source>
        <dbReference type="PROSITE" id="PS50112"/>
    </source>
</evidence>
<keyword evidence="14" id="KW-0175">Coiled coil</keyword>
<evidence type="ECO:0000256" key="15">
    <source>
        <dbReference type="SAM" id="Phobius"/>
    </source>
</evidence>
<dbReference type="PROSITE" id="PS50112">
    <property type="entry name" value="PAS"/>
    <property type="match status" value="2"/>
</dbReference>
<reference evidence="22" key="1">
    <citation type="submission" date="2009-12" db="EMBL/GenBank/DDBJ databases">
        <title>Complete sequence of Treponema azotonutricium strain ZAS-9.</title>
        <authorList>
            <person name="Tetu S.G."/>
            <person name="Matson E."/>
            <person name="Ren Q."/>
            <person name="Seshadri R."/>
            <person name="Elbourne L."/>
            <person name="Hassan K.A."/>
            <person name="Durkin A."/>
            <person name="Radune D."/>
            <person name="Mohamoud Y."/>
            <person name="Shay R."/>
            <person name="Jin S."/>
            <person name="Zhang X."/>
            <person name="Lucey K."/>
            <person name="Ballor N.R."/>
            <person name="Ottesen E."/>
            <person name="Rosenthal R."/>
            <person name="Allen A."/>
            <person name="Leadbetter J.R."/>
            <person name="Paulsen I.T."/>
        </authorList>
    </citation>
    <scope>NUCLEOTIDE SEQUENCE [LARGE SCALE GENOMIC DNA]</scope>
    <source>
        <strain evidence="22">ATCC BAA-888 / DSM 13862 / ZAS-9</strain>
    </source>
</reference>
<feature type="domain" description="Response regulatory" evidence="17">
    <location>
        <begin position="1128"/>
        <end position="1249"/>
    </location>
</feature>
<dbReference type="CDD" id="cd17546">
    <property type="entry name" value="REC_hyHK_CKI1_RcsC-like"/>
    <property type="match status" value="1"/>
</dbReference>
<name>F5Y7I4_LEAAZ</name>
<dbReference type="InterPro" id="IPR003594">
    <property type="entry name" value="HATPase_dom"/>
</dbReference>
<dbReference type="Pfam" id="PF00072">
    <property type="entry name" value="Response_reg"/>
    <property type="match status" value="1"/>
</dbReference>
<dbReference type="InterPro" id="IPR036097">
    <property type="entry name" value="HisK_dim/P_sf"/>
</dbReference>
<evidence type="ECO:0000313" key="22">
    <source>
        <dbReference type="Proteomes" id="UP000009222"/>
    </source>
</evidence>
<dbReference type="Pfam" id="PF00672">
    <property type="entry name" value="HAMP"/>
    <property type="match status" value="1"/>
</dbReference>
<dbReference type="AlphaFoldDB" id="F5Y7I4"/>
<keyword evidence="10" id="KW-0067">ATP-binding</keyword>
<dbReference type="PROSITE" id="PS50110">
    <property type="entry name" value="RESPONSE_REGULATORY"/>
    <property type="match status" value="1"/>
</dbReference>
<dbReference type="InterPro" id="IPR004358">
    <property type="entry name" value="Sig_transdc_His_kin-like_C"/>
</dbReference>
<keyword evidence="8" id="KW-0547">Nucleotide-binding</keyword>
<keyword evidence="11 15" id="KW-1133">Transmembrane helix</keyword>
<dbReference type="Gene3D" id="3.30.565.10">
    <property type="entry name" value="Histidine kinase-like ATPase, C-terminal domain"/>
    <property type="match status" value="1"/>
</dbReference>
<sequence>MNLFVKLIHKIRYAVESFINGLGIGMRAKLILIFLVIKVIPLIALTIIAWTQSQNLGNELKRSAEELKEKANIALVRLGDLAVEDSVAALNNSATEQIERTSTDLARQIADFLYARDDDILYAAGLEPNDALYRHFLDHKLGVLVKQREWVLSEDKKTWVPAEDLQTGSYSASSNTENDTNYRNTPRILWETKDSPLYHEMTYVDLNGNEIIKITTSNLMDKTKKNISIKQNTFVKAENYFEELKKLKPGEIYVSDVIGAYVGSHLIGMYNPENVAARKLNWQPEEEAYAGQENPTGKRFRGIVRWAAPVMRNGRISGYVTLALDHDHIMEFVDHVTPMNERYVEMPSAFEGNYAFIWDYKCRSICHPRHHSIVGFDPETGDPQVPWLEDKIYNAWKASGIEKWDDFVERTNWPIFDEQSRTKKPAPELTAAGFVGLDGRYLNNAPQCTGWMDLTAEGGSGSFLILWSGIWKPNTAATIPYYTGNYGNTKRGFGFVAIGAGLEDFQRPALETKAILDRVNAETNQELLRATNDSSRAISSNLLSTTIKLVISAGFMILLVVLIAVWMASSLTGSITNLNRGISRFRSGERQFRFHAPVKDEIGTLADSFDEMADSLVEADRGPLVITNKDLVIIYVNELSLAVMGKEREEVVGLYYYDYSVYPIHSEYDPITALEGSRESEIIFFAPHNCYYKGEATYLTDKEGKKIGYIITTTDVTELIQQQQQTAEQKNLLESIFSASPDLIWYQDTKGKLLAANPRYASLSGIASTEIAGKNEKEIVPCLLLEAFQENNRKVMETGKPFYIEQRLVFADGHKEILDTVLTPVFDNTGVLAGILGFGRDVSTRVLIEEELRHTQEELEKAVADANRANEHKGDFLARMSHEIRTPMNAIIGMTGIVKKKISEPEPNPIEILANIGQIETSSQHLLGLLNDILDISKIEAGKIELSDELLDLPKLISTVTTIIKPRCNDKNITFTVNADIEEPAFFIGDSLRLRQVLINLLGNSVKFTPEMGRIEFNVSIKERKDGKALLAFSVRDTGIGISEEAIKNLFKPFEQTSNQISQRYGGTGLGLAISKSIIQLFGGNITVESKVGEGSVFSFEIRLPEAKPEEEIKIAITDIEGKLKEKRALIVDDVDINRLIAVNMLEYTGILIEEAADGIEALEAFKASPPNYFDIIYMDVQMPNMNGYESSMAIRKLDREDAKSVAIVALTANAFKEDIDKAIASGMNSHLAKPLEMDKLLEVTFKLLK</sequence>
<dbReference type="Pfam" id="PF02518">
    <property type="entry name" value="HATPase_c"/>
    <property type="match status" value="1"/>
</dbReference>
<dbReference type="SUPFAM" id="SSF47384">
    <property type="entry name" value="Homodimeric domain of signal transducing histidine kinase"/>
    <property type="match status" value="1"/>
</dbReference>
<keyword evidence="4" id="KW-1003">Cell membrane</keyword>
<dbReference type="Gene3D" id="6.10.340.10">
    <property type="match status" value="1"/>
</dbReference>
<dbReference type="HOGENOM" id="CLU_007001_0_0_12"/>
<evidence type="ECO:0000256" key="13">
    <source>
        <dbReference type="PROSITE-ProRule" id="PRU00169"/>
    </source>
</evidence>
<dbReference type="SUPFAM" id="SSF158472">
    <property type="entry name" value="HAMP domain-like"/>
    <property type="match status" value="1"/>
</dbReference>
<dbReference type="PANTHER" id="PTHR43047:SF72">
    <property type="entry name" value="OSMOSENSING HISTIDINE PROTEIN KINASE SLN1"/>
    <property type="match status" value="1"/>
</dbReference>
<evidence type="ECO:0000256" key="1">
    <source>
        <dbReference type="ARBA" id="ARBA00000085"/>
    </source>
</evidence>
<dbReference type="SMART" id="SM00387">
    <property type="entry name" value="HATPase_c"/>
    <property type="match status" value="1"/>
</dbReference>
<keyword evidence="6" id="KW-0808">Transferase</keyword>
<reference evidence="21 22" key="2">
    <citation type="journal article" date="2011" name="ISME J.">
        <title>RNA-seq reveals cooperative metabolic interactions between two termite-gut spirochete species in co-culture.</title>
        <authorList>
            <person name="Rosenthal A.Z."/>
            <person name="Matson E.G."/>
            <person name="Eldar A."/>
            <person name="Leadbetter J.R."/>
        </authorList>
    </citation>
    <scope>NUCLEOTIDE SEQUENCE [LARGE SCALE GENOMIC DNA]</scope>
    <source>
        <strain evidence="22">ATCC BAA-888 / DSM 13862 / ZAS-9</strain>
    </source>
</reference>
<feature type="coiled-coil region" evidence="14">
    <location>
        <begin position="845"/>
        <end position="872"/>
    </location>
</feature>
<evidence type="ECO:0000256" key="6">
    <source>
        <dbReference type="ARBA" id="ARBA00022679"/>
    </source>
</evidence>
<feature type="domain" description="PAC" evidence="19">
    <location>
        <begin position="802"/>
        <end position="854"/>
    </location>
</feature>
<dbReference type="FunFam" id="3.30.565.10:FF:000010">
    <property type="entry name" value="Sensor histidine kinase RcsC"/>
    <property type="match status" value="1"/>
</dbReference>
<evidence type="ECO:0000256" key="11">
    <source>
        <dbReference type="ARBA" id="ARBA00022989"/>
    </source>
</evidence>
<comment type="subcellular location">
    <subcellularLocation>
        <location evidence="2">Cell membrane</location>
        <topology evidence="2">Multi-pass membrane protein</topology>
    </subcellularLocation>
</comment>
<dbReference type="GO" id="GO:0009927">
    <property type="term" value="F:histidine phosphotransfer kinase activity"/>
    <property type="evidence" value="ECO:0007669"/>
    <property type="project" value="TreeGrafter"/>
</dbReference>
<evidence type="ECO:0000256" key="2">
    <source>
        <dbReference type="ARBA" id="ARBA00004651"/>
    </source>
</evidence>
<protein>
    <recommendedName>
        <fullName evidence="3">histidine kinase</fullName>
        <ecNumber evidence="3">2.7.13.3</ecNumber>
    </recommendedName>
</protein>
<dbReference type="Gene3D" id="3.40.50.2300">
    <property type="match status" value="1"/>
</dbReference>
<evidence type="ECO:0000259" key="16">
    <source>
        <dbReference type="PROSITE" id="PS50109"/>
    </source>
</evidence>
<dbReference type="PANTHER" id="PTHR43047">
    <property type="entry name" value="TWO-COMPONENT HISTIDINE PROTEIN KINASE"/>
    <property type="match status" value="1"/>
</dbReference>
<feature type="domain" description="Histidine kinase" evidence="16">
    <location>
        <begin position="879"/>
        <end position="1106"/>
    </location>
</feature>
<dbReference type="SMART" id="SM00304">
    <property type="entry name" value="HAMP"/>
    <property type="match status" value="1"/>
</dbReference>
<dbReference type="InterPro" id="IPR005467">
    <property type="entry name" value="His_kinase_dom"/>
</dbReference>
<dbReference type="GO" id="GO:0005524">
    <property type="term" value="F:ATP binding"/>
    <property type="evidence" value="ECO:0007669"/>
    <property type="project" value="UniProtKB-KW"/>
</dbReference>
<dbReference type="InterPro" id="IPR013656">
    <property type="entry name" value="PAS_4"/>
</dbReference>
<evidence type="ECO:0000256" key="10">
    <source>
        <dbReference type="ARBA" id="ARBA00022840"/>
    </source>
</evidence>
<dbReference type="CDD" id="cd06225">
    <property type="entry name" value="HAMP"/>
    <property type="match status" value="1"/>
</dbReference>
<dbReference type="CDD" id="cd00082">
    <property type="entry name" value="HisKA"/>
    <property type="match status" value="1"/>
</dbReference>
<dbReference type="SUPFAM" id="SSF52172">
    <property type="entry name" value="CheY-like"/>
    <property type="match status" value="1"/>
</dbReference>
<evidence type="ECO:0000256" key="12">
    <source>
        <dbReference type="ARBA" id="ARBA00023012"/>
    </source>
</evidence>
<dbReference type="CDD" id="cd16922">
    <property type="entry name" value="HATPase_EvgS-ArcB-TorS-like"/>
    <property type="match status" value="1"/>
</dbReference>
<dbReference type="PRINTS" id="PR00344">
    <property type="entry name" value="BCTRLSENSOR"/>
</dbReference>